<proteinExistence type="predicted"/>
<evidence type="ECO:0000313" key="3">
    <source>
        <dbReference type="Proteomes" id="UP000029878"/>
    </source>
</evidence>
<gene>
    <name evidence="2" type="ORF">LS81_001030</name>
</gene>
<dbReference type="AlphaFoldDB" id="A0A099VBM3"/>
<evidence type="ECO:0008006" key="4">
    <source>
        <dbReference type="Google" id="ProtNLM"/>
    </source>
</evidence>
<protein>
    <recommendedName>
        <fullName evidence="4">Outer membrane beta-barrel protein</fullName>
    </recommendedName>
</protein>
<name>A0A099VBM3_9HELI</name>
<accession>A0A099VBM3</accession>
<evidence type="ECO:0000313" key="2">
    <source>
        <dbReference type="EMBL" id="TLD84624.1"/>
    </source>
</evidence>
<comment type="caution">
    <text evidence="2">The sequence shown here is derived from an EMBL/GenBank/DDBJ whole genome shotgun (WGS) entry which is preliminary data.</text>
</comment>
<evidence type="ECO:0000256" key="1">
    <source>
        <dbReference type="SAM" id="SignalP"/>
    </source>
</evidence>
<organism evidence="2 3">
    <name type="scientific">Helicobacter trogontum</name>
    <dbReference type="NCBI Taxonomy" id="50960"/>
    <lineage>
        <taxon>Bacteria</taxon>
        <taxon>Pseudomonadati</taxon>
        <taxon>Campylobacterota</taxon>
        <taxon>Epsilonproteobacteria</taxon>
        <taxon>Campylobacterales</taxon>
        <taxon>Helicobacteraceae</taxon>
        <taxon>Helicobacter</taxon>
    </lineage>
</organism>
<dbReference type="EMBL" id="JRPL02000002">
    <property type="protein sequence ID" value="TLD84624.1"/>
    <property type="molecule type" value="Genomic_DNA"/>
</dbReference>
<sequence length="168" mass="18246">MKKCCLAIVCVLFSGLLFAAGSKKSNVGYGMSNVFAGAEVGFGGYGSFNLGVVGGYQHYFKSEWQFMGFRHGVRGIGTINWLQNSAAAGLFMRLGADWTLEFNPQDRFVGGIFLGPSLGFIAPFNGLATNFVFSGNIGGSLNIDNTHRIELSLGAFFYVASFRYTYMF</sequence>
<feature type="chain" id="PRO_5014220058" description="Outer membrane beta-barrel protein" evidence="1">
    <location>
        <begin position="20"/>
        <end position="168"/>
    </location>
</feature>
<feature type="signal peptide" evidence="1">
    <location>
        <begin position="1"/>
        <end position="19"/>
    </location>
</feature>
<dbReference type="OrthoDB" id="5325584at2"/>
<keyword evidence="1" id="KW-0732">Signal</keyword>
<dbReference type="RefSeq" id="WP_034345104.1">
    <property type="nucleotide sequence ID" value="NZ_FZNG01000035.1"/>
</dbReference>
<reference evidence="2 3" key="1">
    <citation type="journal article" date="2014" name="Genome Announc.">
        <title>Draft genome sequences of eight enterohepatic helicobacter species isolated from both laboratory and wild rodents.</title>
        <authorList>
            <person name="Sheh A."/>
            <person name="Shen Z."/>
            <person name="Fox J.G."/>
        </authorList>
    </citation>
    <scope>NUCLEOTIDE SEQUENCE [LARGE SCALE GENOMIC DNA]</scope>
    <source>
        <strain evidence="2 3">ATCC 700114</strain>
    </source>
</reference>
<dbReference type="Proteomes" id="UP000029878">
    <property type="component" value="Unassembled WGS sequence"/>
</dbReference>